<evidence type="ECO:0000313" key="2">
    <source>
        <dbReference type="EMBL" id="RMB61303.1"/>
    </source>
</evidence>
<reference evidence="2 3" key="1">
    <citation type="submission" date="2018-10" db="EMBL/GenBank/DDBJ databases">
        <title>Tessaracoccus antarcticuss sp. nov., isolated from sediment.</title>
        <authorList>
            <person name="Zhou L.Y."/>
            <person name="Du Z.J."/>
        </authorList>
    </citation>
    <scope>NUCLEOTIDE SEQUENCE [LARGE SCALE GENOMIC DNA]</scope>
    <source>
        <strain evidence="2 3">JDX10</strain>
    </source>
</reference>
<evidence type="ECO:0000313" key="3">
    <source>
        <dbReference type="Proteomes" id="UP000275256"/>
    </source>
</evidence>
<keyword evidence="1" id="KW-0812">Transmembrane</keyword>
<feature type="transmembrane region" description="Helical" evidence="1">
    <location>
        <begin position="45"/>
        <end position="66"/>
    </location>
</feature>
<keyword evidence="1" id="KW-1133">Transmembrane helix</keyword>
<sequence length="209" mass="22163">MLVGTVFAPTATAEFTTACLARMDTGLPFPYPPEIAEQAPWASELAGIGMVLAVASWVVLVLGLRLRGETRCVALIAAVAPTLVAVLGLFAALNRRRHPDAYISGWLWIAVDVVAVVVMLVLWWRNTELRSGVLPGVAFVLWGATAFGMAHGIVEYLSMTLFNQNNWDTPPGTGWITVAVLVIAGSASFGFGGDPRGSRRLASVVSPSA</sequence>
<feature type="transmembrane region" description="Helical" evidence="1">
    <location>
        <begin position="73"/>
        <end position="93"/>
    </location>
</feature>
<gene>
    <name evidence="2" type="ORF">EAX62_01145</name>
</gene>
<dbReference type="Proteomes" id="UP000275256">
    <property type="component" value="Unassembled WGS sequence"/>
</dbReference>
<dbReference type="AlphaFoldDB" id="A0A3M0GI71"/>
<feature type="transmembrane region" description="Helical" evidence="1">
    <location>
        <begin position="105"/>
        <end position="124"/>
    </location>
</feature>
<accession>A0A3M0GI71</accession>
<name>A0A3M0GI71_9ACTN</name>
<feature type="transmembrane region" description="Helical" evidence="1">
    <location>
        <begin position="174"/>
        <end position="193"/>
    </location>
</feature>
<dbReference type="EMBL" id="REFW01000001">
    <property type="protein sequence ID" value="RMB61303.1"/>
    <property type="molecule type" value="Genomic_DNA"/>
</dbReference>
<protein>
    <recommendedName>
        <fullName evidence="4">DUF998 domain-containing protein</fullName>
    </recommendedName>
</protein>
<keyword evidence="3" id="KW-1185">Reference proteome</keyword>
<comment type="caution">
    <text evidence="2">The sequence shown here is derived from an EMBL/GenBank/DDBJ whole genome shotgun (WGS) entry which is preliminary data.</text>
</comment>
<keyword evidence="1" id="KW-0472">Membrane</keyword>
<organism evidence="2 3">
    <name type="scientific">Tessaracoccus antarcticus</name>
    <dbReference type="NCBI Taxonomy" id="2479848"/>
    <lineage>
        <taxon>Bacteria</taxon>
        <taxon>Bacillati</taxon>
        <taxon>Actinomycetota</taxon>
        <taxon>Actinomycetes</taxon>
        <taxon>Propionibacteriales</taxon>
        <taxon>Propionibacteriaceae</taxon>
        <taxon>Tessaracoccus</taxon>
    </lineage>
</organism>
<proteinExistence type="predicted"/>
<evidence type="ECO:0000256" key="1">
    <source>
        <dbReference type="SAM" id="Phobius"/>
    </source>
</evidence>
<feature type="transmembrane region" description="Helical" evidence="1">
    <location>
        <begin position="136"/>
        <end position="154"/>
    </location>
</feature>
<evidence type="ECO:0008006" key="4">
    <source>
        <dbReference type="Google" id="ProtNLM"/>
    </source>
</evidence>